<keyword evidence="3" id="KW-1185">Reference proteome</keyword>
<evidence type="ECO:0000313" key="3">
    <source>
        <dbReference type="Proteomes" id="UP000274131"/>
    </source>
</evidence>
<evidence type="ECO:0000259" key="1">
    <source>
        <dbReference type="PROSITE" id="PS50245"/>
    </source>
</evidence>
<dbReference type="WBParaSite" id="EVEC_0001122401-mRNA-1">
    <property type="protein sequence ID" value="EVEC_0001122401-mRNA-1"/>
    <property type="gene ID" value="EVEC_0001122401"/>
</dbReference>
<dbReference type="Pfam" id="PF01302">
    <property type="entry name" value="CAP_GLY"/>
    <property type="match status" value="1"/>
</dbReference>
<dbReference type="EMBL" id="UXUI01010931">
    <property type="protein sequence ID" value="VDD95787.1"/>
    <property type="molecule type" value="Genomic_DNA"/>
</dbReference>
<reference evidence="2 3" key="2">
    <citation type="submission" date="2018-10" db="EMBL/GenBank/DDBJ databases">
        <authorList>
            <consortium name="Pathogen Informatics"/>
        </authorList>
    </citation>
    <scope>NUCLEOTIDE SEQUENCE [LARGE SCALE GENOMIC DNA]</scope>
</reference>
<gene>
    <name evidence="2" type="ORF">EVEC_LOCUS10538</name>
</gene>
<feature type="domain" description="CAP-Gly" evidence="1">
    <location>
        <begin position="27"/>
        <end position="78"/>
    </location>
</feature>
<reference evidence="4" key="1">
    <citation type="submission" date="2017-02" db="UniProtKB">
        <authorList>
            <consortium name="WormBaseParasite"/>
        </authorList>
    </citation>
    <scope>IDENTIFICATION</scope>
</reference>
<dbReference type="SUPFAM" id="SSF74924">
    <property type="entry name" value="Cap-Gly domain"/>
    <property type="match status" value="1"/>
</dbReference>
<dbReference type="PROSITE" id="PS50245">
    <property type="entry name" value="CAP_GLY_2"/>
    <property type="match status" value="1"/>
</dbReference>
<protein>
    <submittedName>
        <fullName evidence="4">CAP-Gly domain-containing protein</fullName>
    </submittedName>
</protein>
<organism evidence="4">
    <name type="scientific">Enterobius vermicularis</name>
    <name type="common">Human pinworm</name>
    <dbReference type="NCBI Taxonomy" id="51028"/>
    <lineage>
        <taxon>Eukaryota</taxon>
        <taxon>Metazoa</taxon>
        <taxon>Ecdysozoa</taxon>
        <taxon>Nematoda</taxon>
        <taxon>Chromadorea</taxon>
        <taxon>Rhabditida</taxon>
        <taxon>Spirurina</taxon>
        <taxon>Oxyuridomorpha</taxon>
        <taxon>Oxyuroidea</taxon>
        <taxon>Oxyuridae</taxon>
        <taxon>Enterobius</taxon>
    </lineage>
</organism>
<sequence length="78" mass="8437">MYIYIISDIGKEVFVGTVGKGKLRYIGSIKGKQGLFCGVELEKPEGKHDGTYQGKHYQTSQVVLTGGVFFCLGEGGAF</sequence>
<dbReference type="OrthoDB" id="2130750at2759"/>
<dbReference type="STRING" id="51028.A0A0N4VK42"/>
<dbReference type="InterPro" id="IPR036859">
    <property type="entry name" value="CAP-Gly_dom_sf"/>
</dbReference>
<accession>A0A0N4VK42</accession>
<dbReference type="InterPro" id="IPR000938">
    <property type="entry name" value="CAP-Gly_domain"/>
</dbReference>
<dbReference type="SMART" id="SM01052">
    <property type="entry name" value="CAP_GLY"/>
    <property type="match status" value="1"/>
</dbReference>
<dbReference type="AlphaFoldDB" id="A0A0N4VK42"/>
<name>A0A0N4VK42_ENTVE</name>
<evidence type="ECO:0000313" key="4">
    <source>
        <dbReference type="WBParaSite" id="EVEC_0001122401-mRNA-1"/>
    </source>
</evidence>
<dbReference type="Gene3D" id="2.30.30.190">
    <property type="entry name" value="CAP Gly-rich-like domain"/>
    <property type="match status" value="1"/>
</dbReference>
<evidence type="ECO:0000313" key="2">
    <source>
        <dbReference type="EMBL" id="VDD95787.1"/>
    </source>
</evidence>
<dbReference type="Proteomes" id="UP000274131">
    <property type="component" value="Unassembled WGS sequence"/>
</dbReference>
<proteinExistence type="predicted"/>